<evidence type="ECO:0008006" key="4">
    <source>
        <dbReference type="Google" id="ProtNLM"/>
    </source>
</evidence>
<proteinExistence type="predicted"/>
<keyword evidence="1" id="KW-0812">Transmembrane</keyword>
<keyword evidence="3" id="KW-1185">Reference proteome</keyword>
<dbReference type="EMBL" id="BAAACZ010000003">
    <property type="protein sequence ID" value="GAA0451385.1"/>
    <property type="molecule type" value="Genomic_DNA"/>
</dbReference>
<dbReference type="RefSeq" id="WP_343781242.1">
    <property type="nucleotide sequence ID" value="NZ_BAAACZ010000003.1"/>
</dbReference>
<accession>A0ABN0ZKX5</accession>
<gene>
    <name evidence="2" type="ORF">GCM10008935_02400</name>
</gene>
<feature type="transmembrane region" description="Helical" evidence="1">
    <location>
        <begin position="40"/>
        <end position="59"/>
    </location>
</feature>
<feature type="transmembrane region" description="Helical" evidence="1">
    <location>
        <begin position="6"/>
        <end position="28"/>
    </location>
</feature>
<evidence type="ECO:0000313" key="2">
    <source>
        <dbReference type="EMBL" id="GAA0451385.1"/>
    </source>
</evidence>
<sequence length="96" mass="10812">MELISNVWTTMMAIGIVMFLIIVIIDRVKGKEPNRALRELQSSTFFTFVMLVTAVLAVIEVGMTFIFYISLLFSLAGIGMILFASFKLKKKNKEAT</sequence>
<reference evidence="2 3" key="1">
    <citation type="journal article" date="2019" name="Int. J. Syst. Evol. Microbiol.">
        <title>The Global Catalogue of Microorganisms (GCM) 10K type strain sequencing project: providing services to taxonomists for standard genome sequencing and annotation.</title>
        <authorList>
            <consortium name="The Broad Institute Genomics Platform"/>
            <consortium name="The Broad Institute Genome Sequencing Center for Infectious Disease"/>
            <person name="Wu L."/>
            <person name="Ma J."/>
        </authorList>
    </citation>
    <scope>NUCLEOTIDE SEQUENCE [LARGE SCALE GENOMIC DNA]</scope>
    <source>
        <strain evidence="2 3">JCM 14193</strain>
    </source>
</reference>
<name>A0ABN0ZKX5_9BACI</name>
<evidence type="ECO:0000256" key="1">
    <source>
        <dbReference type="SAM" id="Phobius"/>
    </source>
</evidence>
<feature type="transmembrane region" description="Helical" evidence="1">
    <location>
        <begin position="65"/>
        <end position="86"/>
    </location>
</feature>
<protein>
    <recommendedName>
        <fullName evidence="4">DUF2178 domain-containing protein</fullName>
    </recommendedName>
</protein>
<keyword evidence="1" id="KW-1133">Transmembrane helix</keyword>
<dbReference type="Proteomes" id="UP001500740">
    <property type="component" value="Unassembled WGS sequence"/>
</dbReference>
<organism evidence="2 3">
    <name type="scientific">Alkalibacillus silvisoli</name>
    <dbReference type="NCBI Taxonomy" id="392823"/>
    <lineage>
        <taxon>Bacteria</taxon>
        <taxon>Bacillati</taxon>
        <taxon>Bacillota</taxon>
        <taxon>Bacilli</taxon>
        <taxon>Bacillales</taxon>
        <taxon>Bacillaceae</taxon>
        <taxon>Alkalibacillus</taxon>
    </lineage>
</organism>
<evidence type="ECO:0000313" key="3">
    <source>
        <dbReference type="Proteomes" id="UP001500740"/>
    </source>
</evidence>
<keyword evidence="1" id="KW-0472">Membrane</keyword>
<comment type="caution">
    <text evidence="2">The sequence shown here is derived from an EMBL/GenBank/DDBJ whole genome shotgun (WGS) entry which is preliminary data.</text>
</comment>